<feature type="compositionally biased region" description="Low complexity" evidence="1">
    <location>
        <begin position="1"/>
        <end position="18"/>
    </location>
</feature>
<feature type="compositionally biased region" description="Low complexity" evidence="1">
    <location>
        <begin position="30"/>
        <end position="41"/>
    </location>
</feature>
<accession>A0AAP0FY68</accession>
<proteinExistence type="predicted"/>
<evidence type="ECO:0000313" key="3">
    <source>
        <dbReference type="Proteomes" id="UP001418222"/>
    </source>
</evidence>
<dbReference type="PANTHER" id="PTHR47926">
    <property type="entry name" value="PENTATRICOPEPTIDE REPEAT-CONTAINING PROTEIN"/>
    <property type="match status" value="1"/>
</dbReference>
<dbReference type="GO" id="GO:0009451">
    <property type="term" value="P:RNA modification"/>
    <property type="evidence" value="ECO:0007669"/>
    <property type="project" value="InterPro"/>
</dbReference>
<dbReference type="InterPro" id="IPR011990">
    <property type="entry name" value="TPR-like_helical_dom_sf"/>
</dbReference>
<dbReference type="GO" id="GO:0003723">
    <property type="term" value="F:RNA binding"/>
    <property type="evidence" value="ECO:0007669"/>
    <property type="project" value="InterPro"/>
</dbReference>
<organism evidence="2 3">
    <name type="scientific">Platanthera zijinensis</name>
    <dbReference type="NCBI Taxonomy" id="2320716"/>
    <lineage>
        <taxon>Eukaryota</taxon>
        <taxon>Viridiplantae</taxon>
        <taxon>Streptophyta</taxon>
        <taxon>Embryophyta</taxon>
        <taxon>Tracheophyta</taxon>
        <taxon>Spermatophyta</taxon>
        <taxon>Magnoliopsida</taxon>
        <taxon>Liliopsida</taxon>
        <taxon>Asparagales</taxon>
        <taxon>Orchidaceae</taxon>
        <taxon>Orchidoideae</taxon>
        <taxon>Orchideae</taxon>
        <taxon>Orchidinae</taxon>
        <taxon>Platanthera</taxon>
    </lineage>
</organism>
<reference evidence="2 3" key="1">
    <citation type="journal article" date="2022" name="Nat. Plants">
        <title>Genomes of leafy and leafless Platanthera orchids illuminate the evolution of mycoheterotrophy.</title>
        <authorList>
            <person name="Li M.H."/>
            <person name="Liu K.W."/>
            <person name="Li Z."/>
            <person name="Lu H.C."/>
            <person name="Ye Q.L."/>
            <person name="Zhang D."/>
            <person name="Wang J.Y."/>
            <person name="Li Y.F."/>
            <person name="Zhong Z.M."/>
            <person name="Liu X."/>
            <person name="Yu X."/>
            <person name="Liu D.K."/>
            <person name="Tu X.D."/>
            <person name="Liu B."/>
            <person name="Hao Y."/>
            <person name="Liao X.Y."/>
            <person name="Jiang Y.T."/>
            <person name="Sun W.H."/>
            <person name="Chen J."/>
            <person name="Chen Y.Q."/>
            <person name="Ai Y."/>
            <person name="Zhai J.W."/>
            <person name="Wu S.S."/>
            <person name="Zhou Z."/>
            <person name="Hsiao Y.Y."/>
            <person name="Wu W.L."/>
            <person name="Chen Y.Y."/>
            <person name="Lin Y.F."/>
            <person name="Hsu J.L."/>
            <person name="Li C.Y."/>
            <person name="Wang Z.W."/>
            <person name="Zhao X."/>
            <person name="Zhong W.Y."/>
            <person name="Ma X.K."/>
            <person name="Ma L."/>
            <person name="Huang J."/>
            <person name="Chen G.Z."/>
            <person name="Huang M.Z."/>
            <person name="Huang L."/>
            <person name="Peng D.H."/>
            <person name="Luo Y.B."/>
            <person name="Zou S.Q."/>
            <person name="Chen S.P."/>
            <person name="Lan S."/>
            <person name="Tsai W.C."/>
            <person name="Van de Peer Y."/>
            <person name="Liu Z.J."/>
        </authorList>
    </citation>
    <scope>NUCLEOTIDE SEQUENCE [LARGE SCALE GENOMIC DNA]</scope>
    <source>
        <strain evidence="2">Lor287</strain>
    </source>
</reference>
<sequence>MVTLTPPALTGALLSPPANAGQRHHHQPLSSAASSNNNNNNNNYQFKQLHASILRSGHHHSFPSLISKLISFPFPSASSLDYTLAVFLHSTPLDPRLCHRALRIFSRAADGSRRALLAYAGIRRSDVTIGRFIFPTVISAAAKVSGRDGVAVRREAHGVVAKLGFESDPFVQTALAGAYAAGGSVGDARRVFDRMLHRDLIAWNVMLDGSV</sequence>
<protein>
    <submittedName>
        <fullName evidence="2">Pentatricopeptide repeat-containing protein</fullName>
    </submittedName>
</protein>
<comment type="caution">
    <text evidence="2">The sequence shown here is derived from an EMBL/GenBank/DDBJ whole genome shotgun (WGS) entry which is preliminary data.</text>
</comment>
<keyword evidence="3" id="KW-1185">Reference proteome</keyword>
<name>A0AAP0FY68_9ASPA</name>
<feature type="region of interest" description="Disordered" evidence="1">
    <location>
        <begin position="1"/>
        <end position="41"/>
    </location>
</feature>
<gene>
    <name evidence="2" type="primary">PCMP-H56</name>
    <name evidence="2" type="ORF">KSP39_PZI019667</name>
</gene>
<dbReference type="InterPro" id="IPR046960">
    <property type="entry name" value="PPR_At4g14850-like_plant"/>
</dbReference>
<dbReference type="Proteomes" id="UP001418222">
    <property type="component" value="Unassembled WGS sequence"/>
</dbReference>
<dbReference type="EMBL" id="JBBWWQ010000017">
    <property type="protein sequence ID" value="KAK8923980.1"/>
    <property type="molecule type" value="Genomic_DNA"/>
</dbReference>
<dbReference type="AlphaFoldDB" id="A0AAP0FY68"/>
<dbReference type="PANTHER" id="PTHR47926:SF447">
    <property type="entry name" value="DYW DOMAIN-CONTAINING PROTEIN"/>
    <property type="match status" value="1"/>
</dbReference>
<evidence type="ECO:0000313" key="2">
    <source>
        <dbReference type="EMBL" id="KAK8923980.1"/>
    </source>
</evidence>
<evidence type="ECO:0000256" key="1">
    <source>
        <dbReference type="SAM" id="MobiDB-lite"/>
    </source>
</evidence>
<dbReference type="Gene3D" id="1.25.40.10">
    <property type="entry name" value="Tetratricopeptide repeat domain"/>
    <property type="match status" value="1"/>
</dbReference>